<dbReference type="EMBL" id="PEBX01000007">
    <property type="protein sequence ID" value="PTQ57455.1"/>
    <property type="molecule type" value="Genomic_DNA"/>
</dbReference>
<evidence type="ECO:0000256" key="3">
    <source>
        <dbReference type="ARBA" id="ARBA00022679"/>
    </source>
</evidence>
<dbReference type="AlphaFoldDB" id="A0A2R6Y484"/>
<evidence type="ECO:0000313" key="7">
    <source>
        <dbReference type="EMBL" id="PTQ57455.1"/>
    </source>
</evidence>
<comment type="function">
    <text evidence="6">Specifically methylates the pseudouridine at position 1915 (m3Psi1915) in 23S rRNA.</text>
</comment>
<keyword evidence="4 6" id="KW-0949">S-adenosyl-L-methionine</keyword>
<gene>
    <name evidence="6" type="primary">rlmH</name>
    <name evidence="7" type="ORF">BSOLF_1610</name>
</gene>
<evidence type="ECO:0000256" key="4">
    <source>
        <dbReference type="ARBA" id="ARBA00022691"/>
    </source>
</evidence>
<keyword evidence="2 6" id="KW-0489">Methyltransferase</keyword>
<evidence type="ECO:0000256" key="5">
    <source>
        <dbReference type="ARBA" id="ARBA00038303"/>
    </source>
</evidence>
<keyword evidence="6" id="KW-0963">Cytoplasm</keyword>
<dbReference type="GO" id="GO:0070038">
    <property type="term" value="F:rRNA (pseudouridine-N3-)-methyltransferase activity"/>
    <property type="evidence" value="ECO:0007669"/>
    <property type="project" value="UniProtKB-UniRule"/>
</dbReference>
<proteinExistence type="inferred from homology"/>
<dbReference type="PIRSF" id="PIRSF004505">
    <property type="entry name" value="MT_bac"/>
    <property type="match status" value="1"/>
</dbReference>
<reference evidence="8" key="1">
    <citation type="journal article" date="2018" name="Sci. Rep.">
        <title>Lignite coal burning seam in the remote Altai Mountains harbors a hydrogen-driven thermophilic microbial community.</title>
        <authorList>
            <person name="Kadnikov V.V."/>
            <person name="Mardanov A.V."/>
            <person name="Ivasenko D.A."/>
            <person name="Antsiferov D.V."/>
            <person name="Beletsky A.V."/>
            <person name="Karnachuk O.V."/>
            <person name="Ravin N.V."/>
        </authorList>
    </citation>
    <scope>NUCLEOTIDE SEQUENCE [LARGE SCALE GENOMIC DNA]</scope>
</reference>
<dbReference type="EC" id="2.1.1.177" evidence="6"/>
<protein>
    <recommendedName>
        <fullName evidence="6">Ribosomal RNA large subunit methyltransferase H</fullName>
        <ecNumber evidence="6">2.1.1.177</ecNumber>
    </recommendedName>
    <alternativeName>
        <fullName evidence="6">23S rRNA (pseudouridine1915-N3)-methyltransferase</fullName>
    </alternativeName>
    <alternativeName>
        <fullName evidence="6">23S rRNA m3Psi1915 methyltransferase</fullName>
    </alternativeName>
    <alternativeName>
        <fullName evidence="6">rRNA (pseudouridine-N3-)-methyltransferase RlmH</fullName>
    </alternativeName>
</protein>
<feature type="binding site" evidence="6">
    <location>
        <position position="108"/>
    </location>
    <ligand>
        <name>S-adenosyl-L-methionine</name>
        <dbReference type="ChEBI" id="CHEBI:59789"/>
    </ligand>
</feature>
<comment type="catalytic activity">
    <reaction evidence="6">
        <text>pseudouridine(1915) in 23S rRNA + S-adenosyl-L-methionine = N(3)-methylpseudouridine(1915) in 23S rRNA + S-adenosyl-L-homocysteine + H(+)</text>
        <dbReference type="Rhea" id="RHEA:42752"/>
        <dbReference type="Rhea" id="RHEA-COMP:10221"/>
        <dbReference type="Rhea" id="RHEA-COMP:10222"/>
        <dbReference type="ChEBI" id="CHEBI:15378"/>
        <dbReference type="ChEBI" id="CHEBI:57856"/>
        <dbReference type="ChEBI" id="CHEBI:59789"/>
        <dbReference type="ChEBI" id="CHEBI:65314"/>
        <dbReference type="ChEBI" id="CHEBI:74486"/>
        <dbReference type="EC" id="2.1.1.177"/>
    </reaction>
</comment>
<dbReference type="Proteomes" id="UP000244338">
    <property type="component" value="Unassembled WGS sequence"/>
</dbReference>
<evidence type="ECO:0000256" key="2">
    <source>
        <dbReference type="ARBA" id="ARBA00022603"/>
    </source>
</evidence>
<dbReference type="InterPro" id="IPR029026">
    <property type="entry name" value="tRNA_m1G_MTases_N"/>
</dbReference>
<comment type="similarity">
    <text evidence="5 6">Belongs to the RNA methyltransferase RlmH family.</text>
</comment>
<feature type="binding site" evidence="6">
    <location>
        <position position="76"/>
    </location>
    <ligand>
        <name>S-adenosyl-L-methionine</name>
        <dbReference type="ChEBI" id="CHEBI:59789"/>
    </ligand>
</feature>
<dbReference type="PANTHER" id="PTHR33603:SF1">
    <property type="entry name" value="RIBOSOMAL RNA LARGE SUBUNIT METHYLTRANSFERASE H"/>
    <property type="match status" value="1"/>
</dbReference>
<dbReference type="PANTHER" id="PTHR33603">
    <property type="entry name" value="METHYLTRANSFERASE"/>
    <property type="match status" value="1"/>
</dbReference>
<dbReference type="Pfam" id="PF02590">
    <property type="entry name" value="SPOUT_MTase"/>
    <property type="match status" value="1"/>
</dbReference>
<evidence type="ECO:0000256" key="1">
    <source>
        <dbReference type="ARBA" id="ARBA00022552"/>
    </source>
</evidence>
<evidence type="ECO:0000256" key="6">
    <source>
        <dbReference type="HAMAP-Rule" id="MF_00658"/>
    </source>
</evidence>
<organism evidence="7 8">
    <name type="scientific">Candidatus Carbonibacillus altaicus</name>
    <dbReference type="NCBI Taxonomy" id="2163959"/>
    <lineage>
        <taxon>Bacteria</taxon>
        <taxon>Bacillati</taxon>
        <taxon>Bacillota</taxon>
        <taxon>Bacilli</taxon>
        <taxon>Bacillales</taxon>
        <taxon>Candidatus Carbonibacillus</taxon>
    </lineage>
</organism>
<keyword evidence="1 6" id="KW-0698">rRNA processing</keyword>
<comment type="subunit">
    <text evidence="6">Homodimer.</text>
</comment>
<dbReference type="SUPFAM" id="SSF75217">
    <property type="entry name" value="alpha/beta knot"/>
    <property type="match status" value="1"/>
</dbReference>
<evidence type="ECO:0000313" key="8">
    <source>
        <dbReference type="Proteomes" id="UP000244338"/>
    </source>
</evidence>
<feature type="binding site" evidence="6">
    <location>
        <begin position="127"/>
        <end position="132"/>
    </location>
    <ligand>
        <name>S-adenosyl-L-methionine</name>
        <dbReference type="ChEBI" id="CHEBI:59789"/>
    </ligand>
</feature>
<dbReference type="GO" id="GO:0005737">
    <property type="term" value="C:cytoplasm"/>
    <property type="evidence" value="ECO:0007669"/>
    <property type="project" value="UniProtKB-SubCell"/>
</dbReference>
<dbReference type="InterPro" id="IPR029028">
    <property type="entry name" value="Alpha/beta_knot_MTases"/>
</dbReference>
<accession>A0A2R6Y484</accession>
<name>A0A2R6Y484_9BACL</name>
<dbReference type="InterPro" id="IPR003742">
    <property type="entry name" value="RlmH-like"/>
</dbReference>
<comment type="subcellular location">
    <subcellularLocation>
        <location evidence="6">Cytoplasm</location>
    </subcellularLocation>
</comment>
<sequence>MRHTLVAVGKIRASYLNAGVQEYLKRLRVYTRIDIIEVREEKASEHLSTAEQEKIKRLETERLLGRIPKEGIVIALDPRGEALTSEMWGEAFLKWMNAGVAHVSWLIGGSLGLADDMLPRNAKRWSLSSLTFTHGLARLILLEQLYRAYKIGRGEPYHK</sequence>
<comment type="caution">
    <text evidence="7">The sequence shown here is derived from an EMBL/GenBank/DDBJ whole genome shotgun (WGS) entry which is preliminary data.</text>
</comment>
<dbReference type="CDD" id="cd18081">
    <property type="entry name" value="RlmH-like"/>
    <property type="match status" value="1"/>
</dbReference>
<dbReference type="HAMAP" id="MF_00658">
    <property type="entry name" value="23SrRNA_methyltr_H"/>
    <property type="match status" value="1"/>
</dbReference>
<keyword evidence="3 6" id="KW-0808">Transferase</keyword>
<dbReference type="Gene3D" id="3.40.1280.10">
    <property type="match status" value="1"/>
</dbReference>